<keyword evidence="1" id="KW-1133">Transmembrane helix</keyword>
<keyword evidence="1" id="KW-0812">Transmembrane</keyword>
<evidence type="ECO:0000313" key="2">
    <source>
        <dbReference type="EMBL" id="NIA69587.1"/>
    </source>
</evidence>
<dbReference type="Proteomes" id="UP000761264">
    <property type="component" value="Unassembled WGS sequence"/>
</dbReference>
<comment type="caution">
    <text evidence="2">The sequence shown here is derived from an EMBL/GenBank/DDBJ whole genome shotgun (WGS) entry which is preliminary data.</text>
</comment>
<sequence length="119" mass="12687">MTLPSYAGYIVAPLHLVAGLLFGLIPASVYHPAYYAVYGGIVLTLVVTAVVYGTVIWHQQPGMAVLWLHFLVALAAVAIPFFAVSFDNTWGLIIYPLIMGGSLLACLVVGHVVVFAARS</sequence>
<protein>
    <submittedName>
        <fullName evidence="2">Uncharacterized protein</fullName>
    </submittedName>
</protein>
<keyword evidence="3" id="KW-1185">Reference proteome</keyword>
<gene>
    <name evidence="2" type="ORF">HBA54_13380</name>
</gene>
<evidence type="ECO:0000256" key="1">
    <source>
        <dbReference type="SAM" id="Phobius"/>
    </source>
</evidence>
<feature type="transmembrane region" description="Helical" evidence="1">
    <location>
        <begin position="7"/>
        <end position="29"/>
    </location>
</feature>
<name>A0A967EY73_9PROT</name>
<proteinExistence type="predicted"/>
<dbReference type="RefSeq" id="WP_167225329.1">
    <property type="nucleotide sequence ID" value="NZ_JAAQPH010000009.1"/>
</dbReference>
<reference evidence="2" key="1">
    <citation type="submission" date="2020-03" db="EMBL/GenBank/DDBJ databases">
        <title>Genome of Pelagibius litoralis DSM 21314T.</title>
        <authorList>
            <person name="Wang G."/>
        </authorList>
    </citation>
    <scope>NUCLEOTIDE SEQUENCE</scope>
    <source>
        <strain evidence="2">DSM 21314</strain>
    </source>
</reference>
<keyword evidence="1" id="KW-0472">Membrane</keyword>
<evidence type="ECO:0000313" key="3">
    <source>
        <dbReference type="Proteomes" id="UP000761264"/>
    </source>
</evidence>
<feature type="transmembrane region" description="Helical" evidence="1">
    <location>
        <begin position="92"/>
        <end position="117"/>
    </location>
</feature>
<feature type="transmembrane region" description="Helical" evidence="1">
    <location>
        <begin position="64"/>
        <end position="86"/>
    </location>
</feature>
<organism evidence="2 3">
    <name type="scientific">Pelagibius litoralis</name>
    <dbReference type="NCBI Taxonomy" id="374515"/>
    <lineage>
        <taxon>Bacteria</taxon>
        <taxon>Pseudomonadati</taxon>
        <taxon>Pseudomonadota</taxon>
        <taxon>Alphaproteobacteria</taxon>
        <taxon>Rhodospirillales</taxon>
        <taxon>Rhodovibrionaceae</taxon>
        <taxon>Pelagibius</taxon>
    </lineage>
</organism>
<accession>A0A967EY73</accession>
<dbReference type="EMBL" id="JAAQPH010000009">
    <property type="protein sequence ID" value="NIA69587.1"/>
    <property type="molecule type" value="Genomic_DNA"/>
</dbReference>
<feature type="transmembrane region" description="Helical" evidence="1">
    <location>
        <begin position="35"/>
        <end position="57"/>
    </location>
</feature>
<dbReference type="AlphaFoldDB" id="A0A967EY73"/>